<organism evidence="2 3">
    <name type="scientific">Streptomyces nojiriensis</name>
    <dbReference type="NCBI Taxonomy" id="66374"/>
    <lineage>
        <taxon>Bacteria</taxon>
        <taxon>Bacillati</taxon>
        <taxon>Actinomycetota</taxon>
        <taxon>Actinomycetes</taxon>
        <taxon>Kitasatosporales</taxon>
        <taxon>Streptomycetaceae</taxon>
        <taxon>Streptomyces</taxon>
    </lineage>
</organism>
<evidence type="ECO:0008006" key="4">
    <source>
        <dbReference type="Google" id="ProtNLM"/>
    </source>
</evidence>
<feature type="compositionally biased region" description="Low complexity" evidence="1">
    <location>
        <begin position="190"/>
        <end position="205"/>
    </location>
</feature>
<dbReference type="InterPro" id="IPR001387">
    <property type="entry name" value="Cro/C1-type_HTH"/>
</dbReference>
<evidence type="ECO:0000313" key="3">
    <source>
        <dbReference type="Proteomes" id="UP000613974"/>
    </source>
</evidence>
<feature type="compositionally biased region" description="Low complexity" evidence="1">
    <location>
        <begin position="240"/>
        <end position="257"/>
    </location>
</feature>
<sequence>MGTEELLRLTVAALMTRTGVRQNVLADGLGLSQAQISRKQAGRQHWSLEDVDGLAAHFGLHVLDLLAGPTHAVGVLHGSTPALRPSGIAAPPPAPAPAAQLPLPAVQLPAPASPPQAPASPAAAHTLPCVLCGQPCSEEVDGFPQHLSAEECAAAVAAAPPGLEAAPVAPTPVSVPQQFPAELPAPEPAPEAAAEAGQKAELAPAPADPAPAAPFPPEPAVQQVRPEPSPAAPPSPAPEPRAGAPEPAAGARPRSPRTYASGALTDQIADNVHAALQECEGDVEAAQAALIKSAIPDVMKLFKESRVGGRYEHSEFPPTADVLRKRSQKGADEIWEGRPKWRNPHVFQAAKRGETFEVTALDMNAAYLSAFKCWLPIGQLRETTGGVHDRKKSGVHLITPASWEHTDLPNPLGNRMEPGELWVTESTLRLLIDCARDGLADAPAIHRSLVSGGTEVLLEKLRRALAEVRKTALAEGDELTVNYVKSMYSKLVSTLGESTANRDMRRPDWMHIMRAKAFANLWMKANKIHKAGLQVVEISGTDELHVIGDWRQVFAEGRDLNQVKEKNTYLLGGKR</sequence>
<dbReference type="CDD" id="cd00093">
    <property type="entry name" value="HTH_XRE"/>
    <property type="match status" value="1"/>
</dbReference>
<evidence type="ECO:0000313" key="2">
    <source>
        <dbReference type="EMBL" id="GHI66103.1"/>
    </source>
</evidence>
<dbReference type="SUPFAM" id="SSF47413">
    <property type="entry name" value="lambda repressor-like DNA-binding domains"/>
    <property type="match status" value="1"/>
</dbReference>
<gene>
    <name evidence="2" type="ORF">Snoj_00210</name>
</gene>
<evidence type="ECO:0000256" key="1">
    <source>
        <dbReference type="SAM" id="MobiDB-lite"/>
    </source>
</evidence>
<reference evidence="3" key="1">
    <citation type="submission" date="2023-07" db="EMBL/GenBank/DDBJ databases">
        <title>Whole genome shotgun sequence of Streptomyces nojiriensis NBRC 13794.</title>
        <authorList>
            <person name="Komaki H."/>
            <person name="Tamura T."/>
        </authorList>
    </citation>
    <scope>NUCLEOTIDE SEQUENCE [LARGE SCALE GENOMIC DNA]</scope>
    <source>
        <strain evidence="3">NBRC 13794</strain>
    </source>
</reference>
<proteinExistence type="predicted"/>
<feature type="compositionally biased region" description="Pro residues" evidence="1">
    <location>
        <begin position="206"/>
        <end position="219"/>
    </location>
</feature>
<name>A0ABQ3SDA6_9ACTN</name>
<dbReference type="EMBL" id="BNEC01000001">
    <property type="protein sequence ID" value="GHI66103.1"/>
    <property type="molecule type" value="Genomic_DNA"/>
</dbReference>
<dbReference type="InterPro" id="IPR010982">
    <property type="entry name" value="Lambda_DNA-bd_dom_sf"/>
</dbReference>
<dbReference type="Gene3D" id="1.10.260.40">
    <property type="entry name" value="lambda repressor-like DNA-binding domains"/>
    <property type="match status" value="1"/>
</dbReference>
<protein>
    <recommendedName>
        <fullName evidence="4">Acyltransferase</fullName>
    </recommendedName>
</protein>
<accession>A0ABQ3SDA6</accession>
<keyword evidence="3" id="KW-1185">Reference proteome</keyword>
<dbReference type="Proteomes" id="UP000613974">
    <property type="component" value="Unassembled WGS sequence"/>
</dbReference>
<comment type="caution">
    <text evidence="2">The sequence shown here is derived from an EMBL/GenBank/DDBJ whole genome shotgun (WGS) entry which is preliminary data.</text>
</comment>
<feature type="region of interest" description="Disordered" evidence="1">
    <location>
        <begin position="168"/>
        <end position="258"/>
    </location>
</feature>
<feature type="compositionally biased region" description="Low complexity" evidence="1">
    <location>
        <begin position="168"/>
        <end position="182"/>
    </location>
</feature>
<feature type="compositionally biased region" description="Pro residues" evidence="1">
    <location>
        <begin position="227"/>
        <end position="239"/>
    </location>
</feature>